<dbReference type="InterPro" id="IPR036412">
    <property type="entry name" value="HAD-like_sf"/>
</dbReference>
<dbReference type="InterPro" id="IPR031703">
    <property type="entry name" value="Lipin_mid"/>
</dbReference>
<feature type="region of interest" description="Disordered" evidence="5">
    <location>
        <begin position="1045"/>
        <end position="1083"/>
    </location>
</feature>
<proteinExistence type="inferred from homology"/>
<dbReference type="AlphaFoldDB" id="A0A803M2G5"/>
<name>A0A803M2G5_CHEQI</name>
<keyword evidence="8" id="KW-1185">Reference proteome</keyword>
<feature type="region of interest" description="Disordered" evidence="5">
    <location>
        <begin position="204"/>
        <end position="241"/>
    </location>
</feature>
<dbReference type="PANTHER" id="PTHR12181">
    <property type="entry name" value="LIPIN"/>
    <property type="match status" value="1"/>
</dbReference>
<sequence length="1107" mass="121597">MFAVGRLGSYISRGVCTVSGPFHPFGGAVDVIVVEQQDGSFKSTPWYVRFGKFQGVLKATERVVSINVNGVDADFHMYLDHKGEAFFVKEVDGAEAESESYYSSPDEKEVNSDSWITQKSMSCNYDANRTEMISELEGSNGKITARTNSSRRGRIFRLPFGRRLMKENGFRDGNSSAEVDSVSSLERAEIAADLLEVRWTTNLRPGKNQTTSVSNATKKPSSVSSEGNVTSGMSDCLQPTSSIEKTDTQLSCLINPENSVELTIEESYIAADLTSVGSNISDGVHDGCSKNNQISVSEFSEVSKSSPKLAQTVASEIVEGNVSPEWSFNNINVKQENIGKCNGDEDTLWNASTSHVTDVVGTSHQCSIGEVPLEYSSSGDPCKSATGSMNELSSEDLYAGTSGLNSLPIVSEKEGSVTNVTQCALSSSPKDPTRDRINEVTPSDDKEEQFLFSDLDDCKVEKVEHIQTSSSGSSLESSEGGLPKRTFTDESHHLTCNPAQDNLLINDASLKMNSNRMSCPISISKVHDDDAEEKALAPAAESLPIMVFDGDDPSRDARQTISRSLDSTLEAFKMVNNDVSAASGLSGGPQQVAQSRLEEIKNIISDPAVEVSLCRHLLFDGMGYEAAAQAFDAEKLDIDNFLSLGLDILKNDKLVVRIGGLYFPWDAALPIASAIGSQEKVPMLEPKGMIAVGQVENQSSEGVTQKSINSGNGSWRLWPFSFKKSNSMQNRNSSFETPAEDLKDIAGNSDAVVPRAMKKKIRAKFPTSEQLASLNLKEGKNVVTFTFSTAMLGEQKVEARIFLWKWNARIVVSDVDGTITKSDVLGQFMPMMGIDWSQTGVTHLFSAIKENGYQLLFLSARSISQAYHTRQFLFNLKQDGKALPEGPVLISPDGLFPSLYREVIRRAPHEFKIACLEDVKVLFPLDHNPFYAGFGNRDTDELSYLRVGMPRGKIFTINPKGQVVVNRRVDSKSYTSLHVLVHDMFPPTTFHEQRIPLQALSRFKLPAEVHHCRGSSFQPRLTTNRAEGAAEEGSSELKLIRAEDGSSELKLTRAEDGSSEPKLIQAEESSSEQRPIRTEAHPSRRWFIQTEAYQMVHVEPKQMIQSR</sequence>
<evidence type="ECO:0000313" key="7">
    <source>
        <dbReference type="EnsemblPlants" id="AUR62022413-RA:cds"/>
    </source>
</evidence>
<comment type="cofactor">
    <cofactor evidence="1">
        <name>Mg(2+)</name>
        <dbReference type="ChEBI" id="CHEBI:18420"/>
    </cofactor>
</comment>
<comment type="similarity">
    <text evidence="2">Belongs to the lipin family.</text>
</comment>
<dbReference type="Proteomes" id="UP000596660">
    <property type="component" value="Unplaced"/>
</dbReference>
<dbReference type="InterPro" id="IPR031315">
    <property type="entry name" value="LNS2/PITP"/>
</dbReference>
<protein>
    <recommendedName>
        <fullName evidence="3">phosphatidate phosphatase</fullName>
        <ecNumber evidence="3">3.1.3.4</ecNumber>
    </recommendedName>
</protein>
<accession>A0A803M2G5</accession>
<dbReference type="EnsemblPlants" id="AUR62022413-RA">
    <property type="protein sequence ID" value="AUR62022413-RA:cds"/>
    <property type="gene ID" value="AUR62022413"/>
</dbReference>
<organism evidence="7 8">
    <name type="scientific">Chenopodium quinoa</name>
    <name type="common">Quinoa</name>
    <dbReference type="NCBI Taxonomy" id="63459"/>
    <lineage>
        <taxon>Eukaryota</taxon>
        <taxon>Viridiplantae</taxon>
        <taxon>Streptophyta</taxon>
        <taxon>Embryophyta</taxon>
        <taxon>Tracheophyta</taxon>
        <taxon>Spermatophyta</taxon>
        <taxon>Magnoliopsida</taxon>
        <taxon>eudicotyledons</taxon>
        <taxon>Gunneridae</taxon>
        <taxon>Pentapetalae</taxon>
        <taxon>Caryophyllales</taxon>
        <taxon>Chenopodiaceae</taxon>
        <taxon>Chenopodioideae</taxon>
        <taxon>Atripliceae</taxon>
        <taxon>Chenopodium</taxon>
    </lineage>
</organism>
<keyword evidence="4" id="KW-0378">Hydrolase</keyword>
<dbReference type="InterPro" id="IPR007651">
    <property type="entry name" value="Lipin_N"/>
</dbReference>
<dbReference type="SMART" id="SM00775">
    <property type="entry name" value="LNS2"/>
    <property type="match status" value="1"/>
</dbReference>
<dbReference type="SUPFAM" id="SSF56784">
    <property type="entry name" value="HAD-like"/>
    <property type="match status" value="1"/>
</dbReference>
<evidence type="ECO:0000256" key="3">
    <source>
        <dbReference type="ARBA" id="ARBA00012638"/>
    </source>
</evidence>
<dbReference type="InterPro" id="IPR013209">
    <property type="entry name" value="LNS2"/>
</dbReference>
<dbReference type="Pfam" id="PF04571">
    <property type="entry name" value="Lipin_N"/>
    <property type="match status" value="1"/>
</dbReference>
<dbReference type="EC" id="3.1.3.4" evidence="3"/>
<dbReference type="OMA" id="CEASAEF"/>
<evidence type="ECO:0000256" key="1">
    <source>
        <dbReference type="ARBA" id="ARBA00001946"/>
    </source>
</evidence>
<dbReference type="InterPro" id="IPR026058">
    <property type="entry name" value="LIPIN"/>
</dbReference>
<dbReference type="Pfam" id="PF08235">
    <property type="entry name" value="LNS2"/>
    <property type="match status" value="1"/>
</dbReference>
<reference evidence="7" key="2">
    <citation type="submission" date="2021-03" db="UniProtKB">
        <authorList>
            <consortium name="EnsemblPlants"/>
        </authorList>
    </citation>
    <scope>IDENTIFICATION</scope>
</reference>
<dbReference type="Gramene" id="AUR62022413-RA">
    <property type="protein sequence ID" value="AUR62022413-RA:cds"/>
    <property type="gene ID" value="AUR62022413"/>
</dbReference>
<feature type="compositionally biased region" description="Low complexity" evidence="5">
    <location>
        <begin position="469"/>
        <end position="481"/>
    </location>
</feature>
<feature type="region of interest" description="Disordered" evidence="5">
    <location>
        <begin position="1016"/>
        <end position="1035"/>
    </location>
</feature>
<evidence type="ECO:0000256" key="2">
    <source>
        <dbReference type="ARBA" id="ARBA00005476"/>
    </source>
</evidence>
<evidence type="ECO:0000259" key="6">
    <source>
        <dbReference type="SMART" id="SM00775"/>
    </source>
</evidence>
<feature type="region of interest" description="Disordered" evidence="5">
    <location>
        <begin position="464"/>
        <end position="489"/>
    </location>
</feature>
<evidence type="ECO:0000256" key="5">
    <source>
        <dbReference type="SAM" id="MobiDB-lite"/>
    </source>
</evidence>
<dbReference type="PANTHER" id="PTHR12181:SF12">
    <property type="entry name" value="PHOSPHATIDATE PHOSPHATASE"/>
    <property type="match status" value="1"/>
</dbReference>
<evidence type="ECO:0000313" key="8">
    <source>
        <dbReference type="Proteomes" id="UP000596660"/>
    </source>
</evidence>
<feature type="compositionally biased region" description="Polar residues" evidence="5">
    <location>
        <begin position="1016"/>
        <end position="1025"/>
    </location>
</feature>
<dbReference type="GO" id="GO:0008195">
    <property type="term" value="F:phosphatidate phosphatase activity"/>
    <property type="evidence" value="ECO:0007669"/>
    <property type="project" value="UniProtKB-EC"/>
</dbReference>
<reference evidence="7" key="1">
    <citation type="journal article" date="2017" name="Nature">
        <title>The genome of Chenopodium quinoa.</title>
        <authorList>
            <person name="Jarvis D.E."/>
            <person name="Ho Y.S."/>
            <person name="Lightfoot D.J."/>
            <person name="Schmoeckel S.M."/>
            <person name="Li B."/>
            <person name="Borm T.J.A."/>
            <person name="Ohyanagi H."/>
            <person name="Mineta K."/>
            <person name="Michell C.T."/>
            <person name="Saber N."/>
            <person name="Kharbatia N.M."/>
            <person name="Rupper R.R."/>
            <person name="Sharp A.R."/>
            <person name="Dally N."/>
            <person name="Boughton B.A."/>
            <person name="Woo Y.H."/>
            <person name="Gao G."/>
            <person name="Schijlen E.G.W.M."/>
            <person name="Guo X."/>
            <person name="Momin A.A."/>
            <person name="Negrao S."/>
            <person name="Al-Babili S."/>
            <person name="Gehring C."/>
            <person name="Roessner U."/>
            <person name="Jung C."/>
            <person name="Murphy K."/>
            <person name="Arold S.T."/>
            <person name="Gojobori T."/>
            <person name="van der Linden C.G."/>
            <person name="van Loo E.N."/>
            <person name="Jellen E.N."/>
            <person name="Maughan P.J."/>
            <person name="Tester M."/>
        </authorList>
    </citation>
    <scope>NUCLEOTIDE SEQUENCE [LARGE SCALE GENOMIC DNA]</scope>
    <source>
        <strain evidence="7">cv. PI 614886</strain>
    </source>
</reference>
<evidence type="ECO:0000256" key="4">
    <source>
        <dbReference type="ARBA" id="ARBA00022801"/>
    </source>
</evidence>
<dbReference type="Pfam" id="PF16876">
    <property type="entry name" value="Lipin_mid"/>
    <property type="match status" value="1"/>
</dbReference>
<feature type="domain" description="LNS2/PITP" evidence="6">
    <location>
        <begin position="810"/>
        <end position="966"/>
    </location>
</feature>